<keyword evidence="3" id="KW-1185">Reference proteome</keyword>
<feature type="compositionally biased region" description="Basic and acidic residues" evidence="1">
    <location>
        <begin position="112"/>
        <end position="134"/>
    </location>
</feature>
<protein>
    <submittedName>
        <fullName evidence="2">Uncharacterized protein</fullName>
    </submittedName>
</protein>
<reference evidence="2 3" key="1">
    <citation type="submission" date="2023-02" db="EMBL/GenBank/DDBJ databases">
        <title>LHISI_Scaffold_Assembly.</title>
        <authorList>
            <person name="Stuart O.P."/>
            <person name="Cleave R."/>
            <person name="Magrath M.J.L."/>
            <person name="Mikheyev A.S."/>
        </authorList>
    </citation>
    <scope>NUCLEOTIDE SEQUENCE [LARGE SCALE GENOMIC DNA]</scope>
    <source>
        <strain evidence="2">Daus_M_001</strain>
        <tissue evidence="2">Leg muscle</tissue>
    </source>
</reference>
<accession>A0ABQ9GBL7</accession>
<dbReference type="Proteomes" id="UP001159363">
    <property type="component" value="Chromosome 12"/>
</dbReference>
<evidence type="ECO:0000313" key="3">
    <source>
        <dbReference type="Proteomes" id="UP001159363"/>
    </source>
</evidence>
<sequence length="170" mass="19593">MYLDYNNSGKHQMYDSDVTLKSPAINMTDIGCQDFRNRCPAQKRLSTTRDRAMHPFWALEDCKSIAWSHESHLQPIRADRKLESSKQGELASARWEGNIGYLQGINSMGTRGEQKQMDKKEQRRHIEDKGRKGDCKERNIAKKPEVVFVGKSKGVELKCIRSGLIYKEVF</sequence>
<dbReference type="EMBL" id="JARBHB010000013">
    <property type="protein sequence ID" value="KAJ8869805.1"/>
    <property type="molecule type" value="Genomic_DNA"/>
</dbReference>
<organism evidence="2 3">
    <name type="scientific">Dryococelus australis</name>
    <dbReference type="NCBI Taxonomy" id="614101"/>
    <lineage>
        <taxon>Eukaryota</taxon>
        <taxon>Metazoa</taxon>
        <taxon>Ecdysozoa</taxon>
        <taxon>Arthropoda</taxon>
        <taxon>Hexapoda</taxon>
        <taxon>Insecta</taxon>
        <taxon>Pterygota</taxon>
        <taxon>Neoptera</taxon>
        <taxon>Polyneoptera</taxon>
        <taxon>Phasmatodea</taxon>
        <taxon>Verophasmatodea</taxon>
        <taxon>Anareolatae</taxon>
        <taxon>Phasmatidae</taxon>
        <taxon>Eurycanthinae</taxon>
        <taxon>Dryococelus</taxon>
    </lineage>
</organism>
<gene>
    <name evidence="2" type="ORF">PR048_028814</name>
</gene>
<name>A0ABQ9GBL7_9NEOP</name>
<proteinExistence type="predicted"/>
<feature type="region of interest" description="Disordered" evidence="1">
    <location>
        <begin position="109"/>
        <end position="134"/>
    </location>
</feature>
<evidence type="ECO:0000256" key="1">
    <source>
        <dbReference type="SAM" id="MobiDB-lite"/>
    </source>
</evidence>
<comment type="caution">
    <text evidence="2">The sequence shown here is derived from an EMBL/GenBank/DDBJ whole genome shotgun (WGS) entry which is preliminary data.</text>
</comment>
<evidence type="ECO:0000313" key="2">
    <source>
        <dbReference type="EMBL" id="KAJ8869805.1"/>
    </source>
</evidence>